<dbReference type="InterPro" id="IPR046496">
    <property type="entry name" value="DUF6589"/>
</dbReference>
<reference evidence="2 3" key="1">
    <citation type="journal article" date="2024" name="J Genomics">
        <title>Draft genome sequencing and assembly of Favolaschia claudopus CIRM-BRFM 2984 isolated from oak limbs.</title>
        <authorList>
            <person name="Navarro D."/>
            <person name="Drula E."/>
            <person name="Chaduli D."/>
            <person name="Cazenave R."/>
            <person name="Ahrendt S."/>
            <person name="Wang J."/>
            <person name="Lipzen A."/>
            <person name="Daum C."/>
            <person name="Barry K."/>
            <person name="Grigoriev I.V."/>
            <person name="Favel A."/>
            <person name="Rosso M.N."/>
            <person name="Martin F."/>
        </authorList>
    </citation>
    <scope>NUCLEOTIDE SEQUENCE [LARGE SCALE GENOMIC DNA]</scope>
    <source>
        <strain evidence="2 3">CIRM-BRFM 2984</strain>
    </source>
</reference>
<evidence type="ECO:0000259" key="1">
    <source>
        <dbReference type="Pfam" id="PF20231"/>
    </source>
</evidence>
<keyword evidence="3" id="KW-1185">Reference proteome</keyword>
<comment type="caution">
    <text evidence="2">The sequence shown here is derived from an EMBL/GenBank/DDBJ whole genome shotgun (WGS) entry which is preliminary data.</text>
</comment>
<name>A0AAW0BH65_9AGAR</name>
<organism evidence="2 3">
    <name type="scientific">Favolaschia claudopus</name>
    <dbReference type="NCBI Taxonomy" id="2862362"/>
    <lineage>
        <taxon>Eukaryota</taxon>
        <taxon>Fungi</taxon>
        <taxon>Dikarya</taxon>
        <taxon>Basidiomycota</taxon>
        <taxon>Agaricomycotina</taxon>
        <taxon>Agaricomycetes</taxon>
        <taxon>Agaricomycetidae</taxon>
        <taxon>Agaricales</taxon>
        <taxon>Marasmiineae</taxon>
        <taxon>Mycenaceae</taxon>
        <taxon>Favolaschia</taxon>
    </lineage>
</organism>
<dbReference type="Pfam" id="PF20231">
    <property type="entry name" value="DUF6589"/>
    <property type="match status" value="1"/>
</dbReference>
<protein>
    <recommendedName>
        <fullName evidence="1">DUF6589 domain-containing protein</fullName>
    </recommendedName>
</protein>
<feature type="non-terminal residue" evidence="2">
    <location>
        <position position="1"/>
    </location>
</feature>
<feature type="non-terminal residue" evidence="2">
    <location>
        <position position="104"/>
    </location>
</feature>
<dbReference type="AlphaFoldDB" id="A0AAW0BH65"/>
<evidence type="ECO:0000313" key="2">
    <source>
        <dbReference type="EMBL" id="KAK7025756.1"/>
    </source>
</evidence>
<gene>
    <name evidence="2" type="ORF">R3P38DRAFT_2356357</name>
</gene>
<dbReference type="Proteomes" id="UP001362999">
    <property type="component" value="Unassembled WGS sequence"/>
</dbReference>
<dbReference type="EMBL" id="JAWWNJ010000033">
    <property type="protein sequence ID" value="KAK7025756.1"/>
    <property type="molecule type" value="Genomic_DNA"/>
</dbReference>
<evidence type="ECO:0000313" key="3">
    <source>
        <dbReference type="Proteomes" id="UP001362999"/>
    </source>
</evidence>
<proteinExistence type="predicted"/>
<sequence length="104" mass="11863">DFNGDRVLSNSILFLMEYSWWTELNYAIPEGDVGRVLEILKIYIFTFAGTSNQNYMAYLLDLYALLGFESSPELKEAILNNLILNLRGEPGHGVEGDVVQEWNN</sequence>
<feature type="domain" description="DUF6589" evidence="1">
    <location>
        <begin position="2"/>
        <end position="104"/>
    </location>
</feature>
<accession>A0AAW0BH65</accession>